<comment type="caution">
    <text evidence="2">The sequence shown here is derived from an EMBL/GenBank/DDBJ whole genome shotgun (WGS) entry which is preliminary data.</text>
</comment>
<accession>A0A7L4FM79</accession>
<proteinExistence type="predicted"/>
<feature type="compositionally biased region" description="Basic and acidic residues" evidence="1">
    <location>
        <begin position="70"/>
        <end position="84"/>
    </location>
</feature>
<gene>
    <name evidence="2" type="primary">Gpkow_0</name>
    <name evidence="2" type="ORF">ALOBEC_R15918</name>
</gene>
<feature type="non-terminal residue" evidence="2">
    <location>
        <position position="1"/>
    </location>
</feature>
<name>A0A7L4FM79_9COLU</name>
<feature type="region of interest" description="Disordered" evidence="1">
    <location>
        <begin position="1"/>
        <end position="135"/>
    </location>
</feature>
<organism evidence="2 3">
    <name type="scientific">Pampusana beccarii</name>
    <name type="common">Western bronze ground-dove</name>
    <dbReference type="NCBI Taxonomy" id="2953425"/>
    <lineage>
        <taxon>Eukaryota</taxon>
        <taxon>Metazoa</taxon>
        <taxon>Chordata</taxon>
        <taxon>Craniata</taxon>
        <taxon>Vertebrata</taxon>
        <taxon>Euteleostomi</taxon>
        <taxon>Archelosauria</taxon>
        <taxon>Archosauria</taxon>
        <taxon>Dinosauria</taxon>
        <taxon>Saurischia</taxon>
        <taxon>Theropoda</taxon>
        <taxon>Coelurosauria</taxon>
        <taxon>Aves</taxon>
        <taxon>Neognathae</taxon>
        <taxon>Neoaves</taxon>
        <taxon>Columbimorphae</taxon>
        <taxon>Columbiformes</taxon>
        <taxon>Columbidae</taxon>
        <taxon>Pampusana</taxon>
    </lineage>
</organism>
<feature type="non-terminal residue" evidence="2">
    <location>
        <position position="135"/>
    </location>
</feature>
<protein>
    <submittedName>
        <fullName evidence="2">GPKOW protein</fullName>
    </submittedName>
</protein>
<evidence type="ECO:0000256" key="1">
    <source>
        <dbReference type="SAM" id="MobiDB-lite"/>
    </source>
</evidence>
<sequence>GPCAEPGGDDEGGGGDTDFLTAVENRELLGTRPAPPPPKELIIPLLPPHRWRNPEPPAGDTGHAPSGDHAPSRDHTPKDDHAPRTDSAPDVEAQAVQELLQEARQSQERGEGDPGPPISIPMCLREPDGTPRQQP</sequence>
<dbReference type="OrthoDB" id="5577072at2759"/>
<dbReference type="AlphaFoldDB" id="A0A7L4FM79"/>
<dbReference type="EMBL" id="VWYH01004965">
    <property type="protein sequence ID" value="NXW87898.1"/>
    <property type="molecule type" value="Genomic_DNA"/>
</dbReference>
<keyword evidence="3" id="KW-1185">Reference proteome</keyword>
<dbReference type="Proteomes" id="UP000541332">
    <property type="component" value="Unassembled WGS sequence"/>
</dbReference>
<evidence type="ECO:0000313" key="2">
    <source>
        <dbReference type="EMBL" id="NXW87898.1"/>
    </source>
</evidence>
<evidence type="ECO:0000313" key="3">
    <source>
        <dbReference type="Proteomes" id="UP000541332"/>
    </source>
</evidence>
<reference evidence="2 3" key="1">
    <citation type="submission" date="2020-02" db="EMBL/GenBank/DDBJ databases">
        <title>Bird 10,000 Genomes (B10K) Project - Family phase.</title>
        <authorList>
            <person name="Zhang G."/>
        </authorList>
    </citation>
    <scope>NUCLEOTIDE SEQUENCE [LARGE SCALE GENOMIC DNA]</scope>
    <source>
        <strain evidence="2">B10K-DU-006-06</strain>
    </source>
</reference>